<evidence type="ECO:0000256" key="5">
    <source>
        <dbReference type="ARBA" id="ARBA00023157"/>
    </source>
</evidence>
<dbReference type="Pfam" id="PF00129">
    <property type="entry name" value="MHC_I"/>
    <property type="match status" value="1"/>
</dbReference>
<dbReference type="Pfam" id="PF07654">
    <property type="entry name" value="C1-set"/>
    <property type="match status" value="1"/>
</dbReference>
<dbReference type="PROSITE" id="PS00290">
    <property type="entry name" value="IG_MHC"/>
    <property type="match status" value="1"/>
</dbReference>
<keyword evidence="5" id="KW-1015">Disulfide bond</keyword>
<dbReference type="InterPro" id="IPR007110">
    <property type="entry name" value="Ig-like_dom"/>
</dbReference>
<dbReference type="PANTHER" id="PTHR16675">
    <property type="entry name" value="MHC CLASS I-RELATED"/>
    <property type="match status" value="1"/>
</dbReference>
<feature type="chain" id="PRO_5030882081" description="Ig-like domain-containing protein" evidence="9">
    <location>
        <begin position="24"/>
        <end position="409"/>
    </location>
</feature>
<dbReference type="Bgee" id="ENSXETG00000035922">
    <property type="expression patterns" value="Expressed in egg cell and 1 other cell type or tissue"/>
</dbReference>
<dbReference type="Ensembl" id="ENSXETT00000062953">
    <property type="protein sequence ID" value="ENSXETP00000063559"/>
    <property type="gene ID" value="ENSXETG00000035922"/>
</dbReference>
<reference evidence="11" key="2">
    <citation type="submission" date="2020-05" db="UniProtKB">
        <authorList>
            <consortium name="Ensembl"/>
        </authorList>
    </citation>
    <scope>IDENTIFICATION</scope>
</reference>
<accession>A0A6I8Q2G6</accession>
<comment type="subcellular location">
    <subcellularLocation>
        <location evidence="1">Cell membrane</location>
    </subcellularLocation>
</comment>
<dbReference type="SUPFAM" id="SSF54452">
    <property type="entry name" value="MHC antigen-recognition domain"/>
    <property type="match status" value="1"/>
</dbReference>
<evidence type="ECO:0000256" key="3">
    <source>
        <dbReference type="ARBA" id="ARBA00022729"/>
    </source>
</evidence>
<feature type="domain" description="Ig-like" evidence="10">
    <location>
        <begin position="209"/>
        <end position="294"/>
    </location>
</feature>
<dbReference type="InterPro" id="IPR037055">
    <property type="entry name" value="MHC_I-like_Ag-recog_sf"/>
</dbReference>
<keyword evidence="4 8" id="KW-0472">Membrane</keyword>
<dbReference type="SUPFAM" id="SSF48726">
    <property type="entry name" value="Immunoglobulin"/>
    <property type="match status" value="1"/>
</dbReference>
<evidence type="ECO:0000256" key="8">
    <source>
        <dbReference type="SAM" id="Phobius"/>
    </source>
</evidence>
<evidence type="ECO:0000313" key="11">
    <source>
        <dbReference type="Ensembl" id="ENSXETP00000063559"/>
    </source>
</evidence>
<comment type="similarity">
    <text evidence="7">Belongs to the MHC class I family.</text>
</comment>
<dbReference type="GeneTree" id="ENSGT01120000271825"/>
<organism evidence="11">
    <name type="scientific">Xenopus tropicalis</name>
    <name type="common">Western clawed frog</name>
    <name type="synonym">Silurana tropicalis</name>
    <dbReference type="NCBI Taxonomy" id="8364"/>
    <lineage>
        <taxon>Eukaryota</taxon>
        <taxon>Metazoa</taxon>
        <taxon>Chordata</taxon>
        <taxon>Craniata</taxon>
        <taxon>Vertebrata</taxon>
        <taxon>Euteleostomi</taxon>
        <taxon>Amphibia</taxon>
        <taxon>Batrachia</taxon>
        <taxon>Anura</taxon>
        <taxon>Pipoidea</taxon>
        <taxon>Pipidae</taxon>
        <taxon>Xenopodinae</taxon>
        <taxon>Xenopus</taxon>
        <taxon>Silurana</taxon>
    </lineage>
</organism>
<evidence type="ECO:0000256" key="2">
    <source>
        <dbReference type="ARBA" id="ARBA00022475"/>
    </source>
</evidence>
<keyword evidence="3 9" id="KW-0732">Signal</keyword>
<evidence type="ECO:0000256" key="6">
    <source>
        <dbReference type="ARBA" id="ARBA00023180"/>
    </source>
</evidence>
<dbReference type="InterPro" id="IPR001039">
    <property type="entry name" value="MHC_I_a_a1/a2"/>
</dbReference>
<dbReference type="FunFam" id="3.30.500.10:FF:000003">
    <property type="entry name" value="IgG receptor FcRn large subunit p51"/>
    <property type="match status" value="1"/>
</dbReference>
<evidence type="ECO:0000256" key="7">
    <source>
        <dbReference type="RuleBase" id="RU004439"/>
    </source>
</evidence>
<dbReference type="PANTHER" id="PTHR16675:SF278">
    <property type="entry name" value="MAJOR HISTOCOMPATIBILITY COMPLEX CLASS I-RELATED GENE PROTEIN-LIKE"/>
    <property type="match status" value="1"/>
</dbReference>
<feature type="transmembrane region" description="Helical" evidence="8">
    <location>
        <begin position="304"/>
        <end position="326"/>
    </location>
</feature>
<keyword evidence="6" id="KW-0325">Glycoprotein</keyword>
<dbReference type="GO" id="GO:0005886">
    <property type="term" value="C:plasma membrane"/>
    <property type="evidence" value="ECO:0007669"/>
    <property type="project" value="UniProtKB-SubCell"/>
</dbReference>
<dbReference type="InterPro" id="IPR003006">
    <property type="entry name" value="Ig/MHC_CS"/>
</dbReference>
<name>A0A6I8Q2G6_XENTR</name>
<dbReference type="SMART" id="SM00407">
    <property type="entry name" value="IGc1"/>
    <property type="match status" value="1"/>
</dbReference>
<keyword evidence="8" id="KW-0812">Transmembrane</keyword>
<dbReference type="InterPro" id="IPR036179">
    <property type="entry name" value="Ig-like_dom_sf"/>
</dbReference>
<dbReference type="AlphaFoldDB" id="A0A6I8Q2G6"/>
<protein>
    <recommendedName>
        <fullName evidence="10">Ig-like domain-containing protein</fullName>
    </recommendedName>
</protein>
<dbReference type="InParanoid" id="A0A6I8Q2G6"/>
<keyword evidence="2" id="KW-1003">Cell membrane</keyword>
<evidence type="ECO:0000256" key="9">
    <source>
        <dbReference type="SAM" id="SignalP"/>
    </source>
</evidence>
<dbReference type="PROSITE" id="PS50835">
    <property type="entry name" value="IG_LIKE"/>
    <property type="match status" value="1"/>
</dbReference>
<sequence length="409" mass="46516">MDPKRMVWLVCLILSLGISPVYCGKHVLEYYMTMTSAPIPGISTFSITAHVDGVQHGRYTSETGRAEPLIPSLSMLTEHLDMQTHFARHWKIYQDKKMAFLMQFLNRTAGEGNHHVHVYQRKYICELQDSGKVLGYHAFVFNGKEVIAFDREREVFVPIMPEAELLIPSWNKYLDDVKHHKAYLKNVCIEHLKLYLSYMLPELDRKVPPKVKTSISRSDSGKRLCCHVYGFYPKKVHIKVMKNGTEEVSPEEFKHILPNPDGTYQIRVSVGVTPEGGATYSCHVDHSSLNSTMVIPFAEPRESFYTIISLGAAVVVALVVLGVFICRKKKGISIFSVFFILPQHSWVPPLAFGRKYTNCWGSQLLIYLYTVTIPQKTKSFQALPSPFIGTQLRAQVGPEMLPFVHVYMG</sequence>
<feature type="signal peptide" evidence="9">
    <location>
        <begin position="1"/>
        <end position="23"/>
    </location>
</feature>
<reference evidence="11" key="1">
    <citation type="journal article" date="2010" name="Science">
        <title>The genome of the Western clawed frog Xenopus tropicalis.</title>
        <authorList>
            <person name="Hellsten U."/>
            <person name="Harland R.M."/>
            <person name="Gilchrist M.J."/>
            <person name="Hendrix D."/>
            <person name="Jurka J."/>
            <person name="Kapitonov V."/>
            <person name="Ovcharenko I."/>
            <person name="Putnam N.H."/>
            <person name="Shu S."/>
            <person name="Taher L."/>
            <person name="Blitz I.L."/>
            <person name="Blumberg B."/>
            <person name="Dichmann D.S."/>
            <person name="Dubchak I."/>
            <person name="Amaya E."/>
            <person name="Detter J.C."/>
            <person name="Fletcher R."/>
            <person name="Gerhard D.S."/>
            <person name="Goodstein D."/>
            <person name="Graves T."/>
            <person name="Grigoriev I.V."/>
            <person name="Grimwood J."/>
            <person name="Kawashima T."/>
            <person name="Lindquist E."/>
            <person name="Lucas S.M."/>
            <person name="Mead P.E."/>
            <person name="Mitros T."/>
            <person name="Ogino H."/>
            <person name="Ohta Y."/>
            <person name="Poliakov A.V."/>
            <person name="Pollet N."/>
            <person name="Robert J."/>
            <person name="Salamov A."/>
            <person name="Sater A.K."/>
            <person name="Schmutz J."/>
            <person name="Terry A."/>
            <person name="Vize P.D."/>
            <person name="Warren W.C."/>
            <person name="Wells D."/>
            <person name="Wills A."/>
            <person name="Wilson R.K."/>
            <person name="Zimmerman L.B."/>
            <person name="Zorn A.M."/>
            <person name="Grainger R."/>
            <person name="Grammer T."/>
            <person name="Khokha M.K."/>
            <person name="Richardson P.M."/>
            <person name="Rokhsar D.S."/>
        </authorList>
    </citation>
    <scope>NUCLEOTIDE SEQUENCE [LARGE SCALE GENOMIC DNA]</scope>
    <source>
        <strain evidence="11">Nigerian</strain>
    </source>
</reference>
<dbReference type="InterPro" id="IPR011161">
    <property type="entry name" value="MHC_I-like_Ag-recog"/>
</dbReference>
<dbReference type="PRINTS" id="PR01638">
    <property type="entry name" value="MHCCLASSI"/>
</dbReference>
<evidence type="ECO:0000256" key="1">
    <source>
        <dbReference type="ARBA" id="ARBA00004236"/>
    </source>
</evidence>
<evidence type="ECO:0000256" key="4">
    <source>
        <dbReference type="ARBA" id="ARBA00023136"/>
    </source>
</evidence>
<dbReference type="Gene3D" id="2.60.40.10">
    <property type="entry name" value="Immunoglobulins"/>
    <property type="match status" value="1"/>
</dbReference>
<keyword evidence="8" id="KW-1133">Transmembrane helix</keyword>
<proteinExistence type="inferred from homology"/>
<dbReference type="InterPro" id="IPR003597">
    <property type="entry name" value="Ig_C1-set"/>
</dbReference>
<dbReference type="Gene3D" id="3.30.500.10">
    <property type="entry name" value="MHC class I-like antigen recognition-like"/>
    <property type="match status" value="1"/>
</dbReference>
<dbReference type="InterPro" id="IPR011162">
    <property type="entry name" value="MHC_I/II-like_Ag-recog"/>
</dbReference>
<dbReference type="InterPro" id="IPR050208">
    <property type="entry name" value="MHC_class-I_related"/>
</dbReference>
<dbReference type="InterPro" id="IPR013783">
    <property type="entry name" value="Ig-like_fold"/>
</dbReference>
<evidence type="ECO:0000259" key="10">
    <source>
        <dbReference type="PROSITE" id="PS50835"/>
    </source>
</evidence>